<comment type="caution">
    <text evidence="2">The sequence shown here is derived from an EMBL/GenBank/DDBJ whole genome shotgun (WGS) entry which is preliminary data.</text>
</comment>
<keyword evidence="1" id="KW-1133">Transmembrane helix</keyword>
<protein>
    <recommendedName>
        <fullName evidence="4">Transmembrane protein</fullName>
    </recommendedName>
</protein>
<proteinExistence type="predicted"/>
<feature type="transmembrane region" description="Helical" evidence="1">
    <location>
        <begin position="12"/>
        <end position="32"/>
    </location>
</feature>
<keyword evidence="1" id="KW-0472">Membrane</keyword>
<name>A0A373FRB5_COMTE</name>
<keyword evidence="1" id="KW-0812">Transmembrane</keyword>
<dbReference type="OrthoDB" id="8796746at2"/>
<sequence>MQSQDKDFFQAYWKLLAPAVLVLSGLIAIFFIYSPVLLLVYVLAAAWTSWGIYAYAAGKRFHVAPGIWAEATDSPERRRNILALSLLLYLCFSALVIYSLYRL</sequence>
<evidence type="ECO:0000313" key="2">
    <source>
        <dbReference type="EMBL" id="RGE46688.1"/>
    </source>
</evidence>
<dbReference type="EMBL" id="QURR01000002">
    <property type="protein sequence ID" value="RGE46688.1"/>
    <property type="molecule type" value="Genomic_DNA"/>
</dbReference>
<keyword evidence="3" id="KW-1185">Reference proteome</keyword>
<organism evidence="2 3">
    <name type="scientific">Comamonas testosteroni</name>
    <name type="common">Pseudomonas testosteroni</name>
    <dbReference type="NCBI Taxonomy" id="285"/>
    <lineage>
        <taxon>Bacteria</taxon>
        <taxon>Pseudomonadati</taxon>
        <taxon>Pseudomonadota</taxon>
        <taxon>Betaproteobacteria</taxon>
        <taxon>Burkholderiales</taxon>
        <taxon>Comamonadaceae</taxon>
        <taxon>Comamonas</taxon>
    </lineage>
</organism>
<feature type="transmembrane region" description="Helical" evidence="1">
    <location>
        <begin position="81"/>
        <end position="101"/>
    </location>
</feature>
<evidence type="ECO:0008006" key="4">
    <source>
        <dbReference type="Google" id="ProtNLM"/>
    </source>
</evidence>
<evidence type="ECO:0000313" key="3">
    <source>
        <dbReference type="Proteomes" id="UP000261948"/>
    </source>
</evidence>
<dbReference type="AlphaFoldDB" id="A0A373FRB5"/>
<dbReference type="Proteomes" id="UP000261948">
    <property type="component" value="Unassembled WGS sequence"/>
</dbReference>
<feature type="transmembrane region" description="Helical" evidence="1">
    <location>
        <begin position="38"/>
        <end position="56"/>
    </location>
</feature>
<gene>
    <name evidence="2" type="ORF">DZC30_02635</name>
</gene>
<reference evidence="2 3" key="1">
    <citation type="submission" date="2018-08" db="EMBL/GenBank/DDBJ databases">
        <title>Comamonas testosteroni strain SWCO2.</title>
        <authorList>
            <person name="Jiang N."/>
            <person name="Zhang X.Z."/>
        </authorList>
    </citation>
    <scope>NUCLEOTIDE SEQUENCE [LARGE SCALE GENOMIC DNA]</scope>
    <source>
        <strain evidence="2 3">SWCO2</strain>
    </source>
</reference>
<accession>A0A373FRB5</accession>
<evidence type="ECO:0000256" key="1">
    <source>
        <dbReference type="SAM" id="Phobius"/>
    </source>
</evidence>